<accession>A0A1E7EQL9</accession>
<dbReference type="KEGG" id="fcy:FRACYDRAFT_250019"/>
<evidence type="ECO:0000256" key="1">
    <source>
        <dbReference type="SAM" id="MobiDB-lite"/>
    </source>
</evidence>
<protein>
    <submittedName>
        <fullName evidence="3">Uncharacterized protein</fullName>
    </submittedName>
</protein>
<feature type="region of interest" description="Disordered" evidence="1">
    <location>
        <begin position="66"/>
        <end position="101"/>
    </location>
</feature>
<dbReference type="InParanoid" id="A0A1E7EQL9"/>
<reference evidence="3 4" key="1">
    <citation type="submission" date="2016-09" db="EMBL/GenBank/DDBJ databases">
        <title>Extensive genetic diversity and differential bi-allelic expression allows diatom success in the polar Southern Ocean.</title>
        <authorList>
            <consortium name="DOE Joint Genome Institute"/>
            <person name="Mock T."/>
            <person name="Otillar R.P."/>
            <person name="Strauss J."/>
            <person name="Dupont C."/>
            <person name="Frickenhaus S."/>
            <person name="Maumus F."/>
            <person name="Mcmullan M."/>
            <person name="Sanges R."/>
            <person name="Schmutz J."/>
            <person name="Toseland A."/>
            <person name="Valas R."/>
            <person name="Veluchamy A."/>
            <person name="Ward B.J."/>
            <person name="Allen A."/>
            <person name="Barry K."/>
            <person name="Falciatore A."/>
            <person name="Ferrante M."/>
            <person name="Fortunato A.E."/>
            <person name="Gloeckner G."/>
            <person name="Gruber A."/>
            <person name="Hipkin R."/>
            <person name="Janech M."/>
            <person name="Kroth P."/>
            <person name="Leese F."/>
            <person name="Lindquist E."/>
            <person name="Lyon B.R."/>
            <person name="Martin J."/>
            <person name="Mayer C."/>
            <person name="Parker M."/>
            <person name="Quesneville H."/>
            <person name="Raymond J."/>
            <person name="Uhlig C."/>
            <person name="Valentin K.U."/>
            <person name="Worden A.Z."/>
            <person name="Armbrust E.V."/>
            <person name="Bowler C."/>
            <person name="Green B."/>
            <person name="Moulton V."/>
            <person name="Van Oosterhout C."/>
            <person name="Grigoriev I."/>
        </authorList>
    </citation>
    <scope>NUCLEOTIDE SEQUENCE [LARGE SCALE GENOMIC DNA]</scope>
    <source>
        <strain evidence="3 4">CCMP1102</strain>
    </source>
</reference>
<dbReference type="Proteomes" id="UP000095751">
    <property type="component" value="Unassembled WGS sequence"/>
</dbReference>
<dbReference type="EMBL" id="KV784381">
    <property type="protein sequence ID" value="OEU08232.1"/>
    <property type="molecule type" value="Genomic_DNA"/>
</dbReference>
<evidence type="ECO:0000256" key="2">
    <source>
        <dbReference type="SAM" id="SignalP"/>
    </source>
</evidence>
<proteinExistence type="predicted"/>
<feature type="signal peptide" evidence="2">
    <location>
        <begin position="1"/>
        <end position="17"/>
    </location>
</feature>
<sequence length="227" mass="25246">MIKIQLHLICLILLCSTQHLQFLLLVDSFVLYHPSSSSSPQSNVVVSSFPAPRLLSTAAAATTTTTTSSQLFAQQQDNDNDEEIYTPRTIRSSTEDDENSFMDDLTPPPVNFARNSILFSDNPSTKQRNNSALDVWKFTRTYIPAFITGAWPWRDIPTLDERPLAALYNAAFVRLPVVSVAIGYLYQKIYEKHDLIVDFGFGGPLFGNGPQAINPIIVIGVLILILL</sequence>
<evidence type="ECO:0000313" key="3">
    <source>
        <dbReference type="EMBL" id="OEU08232.1"/>
    </source>
</evidence>
<evidence type="ECO:0000313" key="4">
    <source>
        <dbReference type="Proteomes" id="UP000095751"/>
    </source>
</evidence>
<organism evidence="3 4">
    <name type="scientific">Fragilariopsis cylindrus CCMP1102</name>
    <dbReference type="NCBI Taxonomy" id="635003"/>
    <lineage>
        <taxon>Eukaryota</taxon>
        <taxon>Sar</taxon>
        <taxon>Stramenopiles</taxon>
        <taxon>Ochrophyta</taxon>
        <taxon>Bacillariophyta</taxon>
        <taxon>Bacillariophyceae</taxon>
        <taxon>Bacillariophycidae</taxon>
        <taxon>Bacillariales</taxon>
        <taxon>Bacillariaceae</taxon>
        <taxon>Fragilariopsis</taxon>
    </lineage>
</organism>
<dbReference type="OrthoDB" id="45985at2759"/>
<feature type="chain" id="PRO_5009192123" evidence="2">
    <location>
        <begin position="18"/>
        <end position="227"/>
    </location>
</feature>
<dbReference type="AlphaFoldDB" id="A0A1E7EQL9"/>
<name>A0A1E7EQL9_9STRA</name>
<keyword evidence="4" id="KW-1185">Reference proteome</keyword>
<gene>
    <name evidence="3" type="ORF">FRACYDRAFT_250019</name>
</gene>
<keyword evidence="2" id="KW-0732">Signal</keyword>